<dbReference type="EMBL" id="CP020563">
    <property type="protein sequence ID" value="ARF77377.1"/>
    <property type="molecule type" value="Genomic_DNA"/>
</dbReference>
<dbReference type="Proteomes" id="UP000192251">
    <property type="component" value="Chromosome"/>
</dbReference>
<organism evidence="2 3">
    <name type="scientific">Kitasatospora albolonga</name>
    <dbReference type="NCBI Taxonomy" id="68173"/>
    <lineage>
        <taxon>Bacteria</taxon>
        <taxon>Bacillati</taxon>
        <taxon>Actinomycetota</taxon>
        <taxon>Actinomycetes</taxon>
        <taxon>Kitasatosporales</taxon>
        <taxon>Streptomycetaceae</taxon>
        <taxon>Kitasatospora</taxon>
    </lineage>
</organism>
<evidence type="ECO:0000313" key="3">
    <source>
        <dbReference type="Proteomes" id="UP000192251"/>
    </source>
</evidence>
<proteinExistence type="predicted"/>
<protein>
    <submittedName>
        <fullName evidence="2">Uncharacterized protein</fullName>
    </submittedName>
</protein>
<feature type="compositionally biased region" description="Low complexity" evidence="1">
    <location>
        <begin position="49"/>
        <end position="63"/>
    </location>
</feature>
<sequence length="107" mass="11773">MGWEKCYVLGKESAWKRRHVPHPIHRRSPPSDNHWLHGVRSRSDRPRLSAGTPLSTAGATAAGPLGGDPTGPRHRLETGLKGWDRAWPIVVHSGPPHKGGRYLPVTT</sequence>
<accession>A0ABC8C3G1</accession>
<dbReference type="AlphaFoldDB" id="A0ABC8C3G1"/>
<evidence type="ECO:0000256" key="1">
    <source>
        <dbReference type="SAM" id="MobiDB-lite"/>
    </source>
</evidence>
<name>A0ABC8C3G1_9ACTN</name>
<gene>
    <name evidence="2" type="ORF">B7C62_26030</name>
</gene>
<dbReference type="KEGG" id="kab:B7C62_26030"/>
<evidence type="ECO:0000313" key="2">
    <source>
        <dbReference type="EMBL" id="ARF77377.1"/>
    </source>
</evidence>
<feature type="region of interest" description="Disordered" evidence="1">
    <location>
        <begin position="20"/>
        <end position="77"/>
    </location>
</feature>
<reference evidence="2 3" key="1">
    <citation type="submission" date="2017-04" db="EMBL/GenBank/DDBJ databases">
        <title>The complete genome sequence of Streptomyces albolongus YIM 101047, the producer of novel bafilomycins and novel odoriferous sesquiterpenoids.</title>
        <authorList>
            <person name="Yin M."/>
            <person name="Jiang Y."/>
        </authorList>
    </citation>
    <scope>NUCLEOTIDE SEQUENCE [LARGE SCALE GENOMIC DNA]</scope>
    <source>
        <strain evidence="2 3">YIM 101047</strain>
    </source>
</reference>
<keyword evidence="3" id="KW-1185">Reference proteome</keyword>